<accession>A0ABW5Y3L2</accession>
<name>A0ABW5Y3L2_9BACL</name>
<dbReference type="Proteomes" id="UP001597568">
    <property type="component" value="Unassembled WGS sequence"/>
</dbReference>
<reference evidence="2" key="1">
    <citation type="journal article" date="2019" name="Int. J. Syst. Evol. Microbiol.">
        <title>The Global Catalogue of Microorganisms (GCM) 10K type strain sequencing project: providing services to taxonomists for standard genome sequencing and annotation.</title>
        <authorList>
            <consortium name="The Broad Institute Genomics Platform"/>
            <consortium name="The Broad Institute Genome Sequencing Center for Infectious Disease"/>
            <person name="Wu L."/>
            <person name="Ma J."/>
        </authorList>
    </citation>
    <scope>NUCLEOTIDE SEQUENCE [LARGE SCALE GENOMIC DNA]</scope>
    <source>
        <strain evidence="2">KCTC 33522</strain>
    </source>
</reference>
<sequence length="191" mass="20463">MNAVGFEKAEIAVLDANFQTTEENIFTLEGKTDKGATRSFSVEGLTAEAVKQFGSNIPYRTAKRGIGDLSATLTAIDVPLDFEMTILGIAKSTEGFYEGGDDTEAPYTATIFYDKTPQGEPYAIALYRGSWSRNSLEGETLEGENKELPEEEYTMACVVGDDKKGYGIAVGAEQVAALRAKAFKVTPSGGA</sequence>
<protein>
    <submittedName>
        <fullName evidence="1">Major tail protein</fullName>
    </submittedName>
</protein>
<keyword evidence="2" id="KW-1185">Reference proteome</keyword>
<dbReference type="InterPro" id="IPR006490">
    <property type="entry name" value="Maj_tail_phi13"/>
</dbReference>
<comment type="caution">
    <text evidence="1">The sequence shown here is derived from an EMBL/GenBank/DDBJ whole genome shotgun (WGS) entry which is preliminary data.</text>
</comment>
<dbReference type="EMBL" id="JBHUOR010000130">
    <property type="protein sequence ID" value="MFD2869891.1"/>
    <property type="molecule type" value="Genomic_DNA"/>
</dbReference>
<gene>
    <name evidence="1" type="ORF">ACFSY7_15465</name>
</gene>
<proteinExistence type="predicted"/>
<dbReference type="Pfam" id="PF04630">
    <property type="entry name" value="Phage_TTP_1"/>
    <property type="match status" value="1"/>
</dbReference>
<dbReference type="NCBIfam" id="TIGR01603">
    <property type="entry name" value="maj_tail_phi13"/>
    <property type="match status" value="1"/>
</dbReference>
<evidence type="ECO:0000313" key="2">
    <source>
        <dbReference type="Proteomes" id="UP001597568"/>
    </source>
</evidence>
<evidence type="ECO:0000313" key="1">
    <source>
        <dbReference type="EMBL" id="MFD2869891.1"/>
    </source>
</evidence>
<dbReference type="RefSeq" id="WP_255512522.1">
    <property type="nucleotide sequence ID" value="NZ_JBHUOR010000130.1"/>
</dbReference>
<dbReference type="InterPro" id="IPR006724">
    <property type="entry name" value="Phage_TTP"/>
</dbReference>
<organism evidence="1 2">
    <name type="scientific">Kurthia populi</name>
    <dbReference type="NCBI Taxonomy" id="1562132"/>
    <lineage>
        <taxon>Bacteria</taxon>
        <taxon>Bacillati</taxon>
        <taxon>Bacillota</taxon>
        <taxon>Bacilli</taxon>
        <taxon>Bacillales</taxon>
        <taxon>Caryophanaceae</taxon>
        <taxon>Kurthia</taxon>
    </lineage>
</organism>